<dbReference type="FunFam" id="3.20.20.450:FF:000001">
    <property type="entry name" value="Cyclic di-GMP phosphodiesterase yahA"/>
    <property type="match status" value="1"/>
</dbReference>
<dbReference type="Pfam" id="PF00990">
    <property type="entry name" value="GGDEF"/>
    <property type="match status" value="1"/>
</dbReference>
<dbReference type="PANTHER" id="PTHR33121">
    <property type="entry name" value="CYCLIC DI-GMP PHOSPHODIESTERASE PDEF"/>
    <property type="match status" value="1"/>
</dbReference>
<keyword evidence="6" id="KW-1185">Reference proteome</keyword>
<dbReference type="InterPro" id="IPR000160">
    <property type="entry name" value="GGDEF_dom"/>
</dbReference>
<dbReference type="Pfam" id="PF00563">
    <property type="entry name" value="EAL"/>
    <property type="match status" value="1"/>
</dbReference>
<dbReference type="PANTHER" id="PTHR33121:SF70">
    <property type="entry name" value="SIGNALING PROTEIN YKOW"/>
    <property type="match status" value="1"/>
</dbReference>
<accession>A0A5A9W1V0</accession>
<proteinExistence type="predicted"/>
<evidence type="ECO:0000313" key="5">
    <source>
        <dbReference type="EMBL" id="KAA0874464.1"/>
    </source>
</evidence>
<dbReference type="PROSITE" id="PS50883">
    <property type="entry name" value="EAL"/>
    <property type="match status" value="1"/>
</dbReference>
<organism evidence="5 6">
    <name type="scientific">Nitrincola tapanii</name>
    <dbReference type="NCBI Taxonomy" id="1708751"/>
    <lineage>
        <taxon>Bacteria</taxon>
        <taxon>Pseudomonadati</taxon>
        <taxon>Pseudomonadota</taxon>
        <taxon>Gammaproteobacteria</taxon>
        <taxon>Oceanospirillales</taxon>
        <taxon>Oceanospirillaceae</taxon>
        <taxon>Nitrincola</taxon>
    </lineage>
</organism>
<dbReference type="InterPro" id="IPR029787">
    <property type="entry name" value="Nucleotide_cyclase"/>
</dbReference>
<comment type="caution">
    <text evidence="5">The sequence shown here is derived from an EMBL/GenBank/DDBJ whole genome shotgun (WGS) entry which is preliminary data.</text>
</comment>
<dbReference type="InterPro" id="IPR050706">
    <property type="entry name" value="Cyclic-di-GMP_PDE-like"/>
</dbReference>
<evidence type="ECO:0000259" key="3">
    <source>
        <dbReference type="PROSITE" id="PS50883"/>
    </source>
</evidence>
<dbReference type="Gene3D" id="3.20.20.450">
    <property type="entry name" value="EAL domain"/>
    <property type="match status" value="1"/>
</dbReference>
<dbReference type="AlphaFoldDB" id="A0A5A9W1V0"/>
<dbReference type="SMART" id="SM00267">
    <property type="entry name" value="GGDEF"/>
    <property type="match status" value="1"/>
</dbReference>
<name>A0A5A9W1V0_9GAMM</name>
<dbReference type="SUPFAM" id="SSF55073">
    <property type="entry name" value="Nucleotide cyclase"/>
    <property type="match status" value="1"/>
</dbReference>
<protein>
    <recommendedName>
        <fullName evidence="1">cyclic-guanylate-specific phosphodiesterase</fullName>
        <ecNumber evidence="1">3.1.4.52</ecNumber>
    </recommendedName>
</protein>
<dbReference type="OrthoDB" id="9804951at2"/>
<dbReference type="InterPro" id="IPR001633">
    <property type="entry name" value="EAL_dom"/>
</dbReference>
<dbReference type="EMBL" id="SMRS01000006">
    <property type="protein sequence ID" value="KAA0874464.1"/>
    <property type="molecule type" value="Genomic_DNA"/>
</dbReference>
<evidence type="ECO:0000256" key="1">
    <source>
        <dbReference type="ARBA" id="ARBA00012282"/>
    </source>
</evidence>
<dbReference type="Gene3D" id="3.30.70.270">
    <property type="match status" value="1"/>
</dbReference>
<dbReference type="CDD" id="cd01949">
    <property type="entry name" value="GGDEF"/>
    <property type="match status" value="1"/>
</dbReference>
<dbReference type="SMART" id="SM00052">
    <property type="entry name" value="EAL"/>
    <property type="match status" value="1"/>
</dbReference>
<dbReference type="CDD" id="cd01948">
    <property type="entry name" value="EAL"/>
    <property type="match status" value="1"/>
</dbReference>
<dbReference type="Proteomes" id="UP000325302">
    <property type="component" value="Unassembled WGS sequence"/>
</dbReference>
<dbReference type="SUPFAM" id="SSF141868">
    <property type="entry name" value="EAL domain-like"/>
    <property type="match status" value="1"/>
</dbReference>
<evidence type="ECO:0000256" key="2">
    <source>
        <dbReference type="ARBA" id="ARBA00022636"/>
    </source>
</evidence>
<keyword evidence="2" id="KW-0973">c-di-GMP</keyword>
<feature type="domain" description="GGDEF" evidence="4">
    <location>
        <begin position="143"/>
        <end position="278"/>
    </location>
</feature>
<dbReference type="NCBIfam" id="TIGR00254">
    <property type="entry name" value="GGDEF"/>
    <property type="match status" value="1"/>
</dbReference>
<dbReference type="PROSITE" id="PS50887">
    <property type="entry name" value="GGDEF"/>
    <property type="match status" value="1"/>
</dbReference>
<evidence type="ECO:0000259" key="4">
    <source>
        <dbReference type="PROSITE" id="PS50887"/>
    </source>
</evidence>
<dbReference type="InterPro" id="IPR043128">
    <property type="entry name" value="Rev_trsase/Diguanyl_cyclase"/>
</dbReference>
<dbReference type="InterPro" id="IPR035919">
    <property type="entry name" value="EAL_sf"/>
</dbReference>
<reference evidence="5 6" key="1">
    <citation type="submission" date="2019-03" db="EMBL/GenBank/DDBJ databases">
        <title>Nitrincola sp. nov. isolated from an Indian soda lake.</title>
        <authorList>
            <person name="Joshi A."/>
            <person name="Thite S.V."/>
            <person name="Joseph N."/>
            <person name="Dhotre D."/>
            <person name="Moorthy M."/>
            <person name="Shouche Y.S."/>
        </authorList>
    </citation>
    <scope>NUCLEOTIDE SEQUENCE [LARGE SCALE GENOMIC DNA]</scope>
    <source>
        <strain evidence="5 6">MEB193</strain>
    </source>
</reference>
<feature type="domain" description="EAL" evidence="3">
    <location>
        <begin position="287"/>
        <end position="540"/>
    </location>
</feature>
<gene>
    <name evidence="5" type="ORF">E1H14_09350</name>
</gene>
<evidence type="ECO:0000313" key="6">
    <source>
        <dbReference type="Proteomes" id="UP000325302"/>
    </source>
</evidence>
<dbReference type="GO" id="GO:0071111">
    <property type="term" value="F:cyclic-guanylate-specific phosphodiesterase activity"/>
    <property type="evidence" value="ECO:0007669"/>
    <property type="project" value="UniProtKB-EC"/>
</dbReference>
<sequence>MVISAVSTFSRDYDTDFAPSGVWLHRMRRQYRGIRPMPSEIVPDEDIPQLHLILVDPRNHQRSLEDVSAHLPLGLALRGCHSLAAAETYLAPSGQNYLLLPVNKNVFSTLHQLQTHDPLTGVGNRQFFYNHLQQELRQLDIQHSLALISLDIDNFSSLNHQYGHDAGDRLVAALAKRLRKCKNGLYLSRIGGDEFALLLKTPAGDLARRSVKTFIEEIISRLLPAFQLDEREIPLFCSIGVALAPQQQTEFDALIRCSSLARKRAKRLRGHSYAIFDDRQDHTSHHLIDLEPELWKALQQQEFTLFYQPRVCLRSGEICGAEALIRWQHPERGLITPDTFIPIAERSGLIVPIGYWVIERAGRDLKRLTAAGLQGHLGVNLSFRQFQDGYLANTIERLIQQQDINTSMLEFELTETALFSDEHHVRQCMETLGALGVEFSLDDFGTGYSSFSMLQKLPISTLKIDKSFVAGIGQNSDDEEIVRTIISLAKNLQKKVIAEGVETPQQLAFLQHLNCPLAQGYAFSPPVDLDTFLELLNQPNLLAQCL</sequence>
<dbReference type="EC" id="3.1.4.52" evidence="1"/>